<gene>
    <name evidence="1" type="ORF">MOVI_2650</name>
</gene>
<dbReference type="AlphaFoldDB" id="A0A014NQT8"/>
<dbReference type="GeneID" id="89472083"/>
<evidence type="ECO:0000313" key="1">
    <source>
        <dbReference type="EMBL" id="EXU61222.1"/>
    </source>
</evidence>
<proteinExistence type="predicted"/>
<dbReference type="InterPro" id="IPR058231">
    <property type="entry name" value="MG284-like_C"/>
</dbReference>
<protein>
    <submittedName>
        <fullName evidence="1">Uncharacterized protein</fullName>
    </submittedName>
</protein>
<dbReference type="eggNOG" id="ENOG5030MZB">
    <property type="taxonomic scope" value="Bacteria"/>
</dbReference>
<dbReference type="NCBIfam" id="NF045770">
    <property type="entry name" value="MPN403_MG284_C"/>
    <property type="match status" value="1"/>
</dbReference>
<dbReference type="STRING" id="1188239.MOVI_2650"/>
<sequence length="120" mass="14452">MDDFRKPARSLRKKLKDPSEWTFVQKKSLVAFLFLYHKTNKLHSQKEKVYETLGITNKNDDLPISAIDRALSLLEPRYTKLLIKEFIDNDRNWIKKYWSKSTYYKNMHKAIDQFIIILNL</sequence>
<dbReference type="RefSeq" id="WP_044284109.1">
    <property type="nucleotide sequence ID" value="NZ_JFAD01000014.1"/>
</dbReference>
<comment type="caution">
    <text evidence="1">The sequence shown here is derived from an EMBL/GenBank/DDBJ whole genome shotgun (WGS) entry which is preliminary data.</text>
</comment>
<dbReference type="Proteomes" id="UP000020977">
    <property type="component" value="Unassembled WGS sequence"/>
</dbReference>
<reference evidence="1 2" key="1">
    <citation type="submission" date="2014-03" db="EMBL/GenBank/DDBJ databases">
        <title>Genome sequence of Mycoplasma ovipneumoniae strain 14811.</title>
        <authorList>
            <person name="Sirand-Pugnet P."/>
            <person name="Breton M."/>
            <person name="Dordet-Frisoni E."/>
            <person name="Baranowski E."/>
            <person name="Barre A."/>
            <person name="Couture C."/>
            <person name="Dupuy V."/>
            <person name="Gaurivaud P."/>
            <person name="Jacob D."/>
            <person name="Lemaitre C."/>
            <person name="Manso-Silvan L."/>
            <person name="Nikolski M."/>
            <person name="Nouvel L.-X."/>
            <person name="Poumarat F."/>
            <person name="Tardy F."/>
            <person name="Thebault P."/>
            <person name="Theil S."/>
            <person name="Citti C."/>
            <person name="Thiaucourt F."/>
            <person name="Blanchard A."/>
        </authorList>
    </citation>
    <scope>NUCLEOTIDE SEQUENCE [LARGE SCALE GENOMIC DNA]</scope>
    <source>
        <strain evidence="1 2">14811</strain>
    </source>
</reference>
<organism evidence="1 2">
    <name type="scientific">Mesomycoplasma ovipneumoniae 14811</name>
    <dbReference type="NCBI Taxonomy" id="1188239"/>
    <lineage>
        <taxon>Bacteria</taxon>
        <taxon>Bacillati</taxon>
        <taxon>Mycoplasmatota</taxon>
        <taxon>Mycoplasmoidales</taxon>
        <taxon>Metamycoplasmataceae</taxon>
        <taxon>Mesomycoplasma</taxon>
    </lineage>
</organism>
<name>A0A014NQT8_9BACT</name>
<dbReference type="EMBL" id="JFAD01000014">
    <property type="protein sequence ID" value="EXU61222.1"/>
    <property type="molecule type" value="Genomic_DNA"/>
</dbReference>
<accession>A0A014NQT8</accession>
<evidence type="ECO:0000313" key="2">
    <source>
        <dbReference type="Proteomes" id="UP000020977"/>
    </source>
</evidence>